<dbReference type="EMBL" id="CP000573">
    <property type="protein sequence ID" value="ABN92791.1"/>
    <property type="molecule type" value="Genomic_DNA"/>
</dbReference>
<name>A3P1F0_BURP0</name>
<accession>A3P1F0</accession>
<evidence type="ECO:0000313" key="1">
    <source>
        <dbReference type="EMBL" id="ABN92791.1"/>
    </source>
</evidence>
<protein>
    <submittedName>
        <fullName evidence="1">Uncharacterized protein</fullName>
    </submittedName>
</protein>
<dbReference type="Proteomes" id="UP000006738">
    <property type="component" value="Chromosome II"/>
</dbReference>
<dbReference type="AlphaFoldDB" id="A3P1F0"/>
<evidence type="ECO:0000313" key="2">
    <source>
        <dbReference type="Proteomes" id="UP000006738"/>
    </source>
</evidence>
<organism evidence="1 2">
    <name type="scientific">Burkholderia pseudomallei (strain 1106a)</name>
    <dbReference type="NCBI Taxonomy" id="357348"/>
    <lineage>
        <taxon>Bacteria</taxon>
        <taxon>Pseudomonadati</taxon>
        <taxon>Pseudomonadota</taxon>
        <taxon>Betaproteobacteria</taxon>
        <taxon>Burkholderiales</taxon>
        <taxon>Burkholderiaceae</taxon>
        <taxon>Burkholderia</taxon>
        <taxon>pseudomallei group</taxon>
    </lineage>
</organism>
<sequence>MFRRVDFIDAQRFRSSRDVKALCPADRSGADICRRDTPTVCPTAENFDIHADTSNAHLDFRLRDCFRARDVWSAHVYIREYVPEDCRHR</sequence>
<dbReference type="KEGG" id="bpl:BURPS1106A_A0117"/>
<reference evidence="2" key="1">
    <citation type="submission" date="2007-02" db="EMBL/GenBank/DDBJ databases">
        <authorList>
            <person name="DeShazer D."/>
            <person name="Woods D.E."/>
            <person name="Nierman W.C."/>
        </authorList>
    </citation>
    <scope>NUCLEOTIDE SEQUENCE [LARGE SCALE GENOMIC DNA]</scope>
    <source>
        <strain evidence="2">1106a</strain>
    </source>
</reference>
<proteinExistence type="predicted"/>
<gene>
    <name evidence="1" type="ordered locus">BURPS1106A_A0117</name>
</gene>
<dbReference type="HOGENOM" id="CLU_2448936_0_0_4"/>